<feature type="compositionally biased region" description="Polar residues" evidence="1">
    <location>
        <begin position="84"/>
        <end position="96"/>
    </location>
</feature>
<name>A0A0L0GC75_9EUKA</name>
<evidence type="ECO:0000256" key="1">
    <source>
        <dbReference type="SAM" id="MobiDB-lite"/>
    </source>
</evidence>
<dbReference type="GeneID" id="25902481"/>
<keyword evidence="3" id="KW-1185">Reference proteome</keyword>
<organism evidence="2 3">
    <name type="scientific">Sphaeroforma arctica JP610</name>
    <dbReference type="NCBI Taxonomy" id="667725"/>
    <lineage>
        <taxon>Eukaryota</taxon>
        <taxon>Ichthyosporea</taxon>
        <taxon>Ichthyophonida</taxon>
        <taxon>Sphaeroforma</taxon>
    </lineage>
</organism>
<protein>
    <submittedName>
        <fullName evidence="2">Uncharacterized protein</fullName>
    </submittedName>
</protein>
<feature type="region of interest" description="Disordered" evidence="1">
    <location>
        <begin position="84"/>
        <end position="109"/>
    </location>
</feature>
<gene>
    <name evidence="2" type="ORF">SARC_01977</name>
</gene>
<accession>A0A0L0GC75</accession>
<evidence type="ECO:0000313" key="2">
    <source>
        <dbReference type="EMBL" id="KNC85868.1"/>
    </source>
</evidence>
<dbReference type="RefSeq" id="XP_014159770.1">
    <property type="nucleotide sequence ID" value="XM_014304295.1"/>
</dbReference>
<dbReference type="EMBL" id="KQ241680">
    <property type="protein sequence ID" value="KNC85868.1"/>
    <property type="molecule type" value="Genomic_DNA"/>
</dbReference>
<dbReference type="Proteomes" id="UP000054560">
    <property type="component" value="Unassembled WGS sequence"/>
</dbReference>
<proteinExistence type="predicted"/>
<feature type="compositionally biased region" description="Basic residues" evidence="1">
    <location>
        <begin position="97"/>
        <end position="109"/>
    </location>
</feature>
<evidence type="ECO:0000313" key="3">
    <source>
        <dbReference type="Proteomes" id="UP000054560"/>
    </source>
</evidence>
<sequence>MSGFYTNNFDTWTVSTNERASVCPIAATAYGFLGDVEDGSANAAETGENLLFVNANVNIYLFHSMHDGQATAAPAQTVISQSFNPITGKATSTKNARAQKSRAKRRTNR</sequence>
<dbReference type="AlphaFoldDB" id="A0A0L0GC75"/>
<reference evidence="2 3" key="1">
    <citation type="submission" date="2011-02" db="EMBL/GenBank/DDBJ databases">
        <title>The Genome Sequence of Sphaeroforma arctica JP610.</title>
        <authorList>
            <consortium name="The Broad Institute Genome Sequencing Platform"/>
            <person name="Russ C."/>
            <person name="Cuomo C."/>
            <person name="Young S.K."/>
            <person name="Zeng Q."/>
            <person name="Gargeya S."/>
            <person name="Alvarado L."/>
            <person name="Berlin A."/>
            <person name="Chapman S.B."/>
            <person name="Chen Z."/>
            <person name="Freedman E."/>
            <person name="Gellesch M."/>
            <person name="Goldberg J."/>
            <person name="Griggs A."/>
            <person name="Gujja S."/>
            <person name="Heilman E."/>
            <person name="Heiman D."/>
            <person name="Howarth C."/>
            <person name="Mehta T."/>
            <person name="Neiman D."/>
            <person name="Pearson M."/>
            <person name="Roberts A."/>
            <person name="Saif S."/>
            <person name="Shea T."/>
            <person name="Shenoy N."/>
            <person name="Sisk P."/>
            <person name="Stolte C."/>
            <person name="Sykes S."/>
            <person name="White J."/>
            <person name="Yandava C."/>
            <person name="Burger G."/>
            <person name="Gray M.W."/>
            <person name="Holland P.W.H."/>
            <person name="King N."/>
            <person name="Lang F.B.F."/>
            <person name="Roger A.J."/>
            <person name="Ruiz-Trillo I."/>
            <person name="Haas B."/>
            <person name="Nusbaum C."/>
            <person name="Birren B."/>
        </authorList>
    </citation>
    <scope>NUCLEOTIDE SEQUENCE [LARGE SCALE GENOMIC DNA]</scope>
    <source>
        <strain evidence="2 3">JP610</strain>
    </source>
</reference>